<keyword evidence="2" id="KW-1185">Reference proteome</keyword>
<evidence type="ECO:0000313" key="2">
    <source>
        <dbReference type="Proteomes" id="UP000190814"/>
    </source>
</evidence>
<reference evidence="1 2" key="1">
    <citation type="submission" date="2017-02" db="EMBL/GenBank/DDBJ databases">
        <authorList>
            <person name="Peterson S.W."/>
        </authorList>
    </citation>
    <scope>NUCLEOTIDE SEQUENCE [LARGE SCALE GENOMIC DNA]</scope>
    <source>
        <strain evidence="1 2">ATCC 35992</strain>
    </source>
</reference>
<proteinExistence type="predicted"/>
<organism evidence="1 2">
    <name type="scientific">Eubacterium uniforme</name>
    <dbReference type="NCBI Taxonomy" id="39495"/>
    <lineage>
        <taxon>Bacteria</taxon>
        <taxon>Bacillati</taxon>
        <taxon>Bacillota</taxon>
        <taxon>Clostridia</taxon>
        <taxon>Eubacteriales</taxon>
        <taxon>Eubacteriaceae</taxon>
        <taxon>Eubacterium</taxon>
    </lineage>
</organism>
<dbReference type="EMBL" id="FUXZ01000002">
    <property type="protein sequence ID" value="SKA60113.1"/>
    <property type="molecule type" value="Genomic_DNA"/>
</dbReference>
<dbReference type="AlphaFoldDB" id="A0A1T4V592"/>
<gene>
    <name evidence="1" type="ORF">SAMN02745111_00181</name>
</gene>
<dbReference type="Proteomes" id="UP000190814">
    <property type="component" value="Unassembled WGS sequence"/>
</dbReference>
<accession>A0A1T4V592</accession>
<evidence type="ECO:0000313" key="1">
    <source>
        <dbReference type="EMBL" id="SKA60113.1"/>
    </source>
</evidence>
<dbReference type="OrthoDB" id="2932746at2"/>
<dbReference type="STRING" id="39495.SAMN02745111_00181"/>
<name>A0A1T4V592_9FIRM</name>
<sequence>MKLDKNQQKKLINAIYISSNGREYKTKKNTIYKVIDKAFIHCDFLIVNSQKLVYRIYIKNYDYDDIFWEIMQMSSNSKKNDSLRAIGAFKAPSVLLKKGEVELTEKYEEQAKYLVGLVDECSHNFMEKYDIDEYVTVYEDGMDKKVLKCLAYIHMNNIEQAIKIAVNSINDGNRGNYVNGGKAFFEWIQML</sequence>
<protein>
    <submittedName>
        <fullName evidence="1">Uncharacterized protein</fullName>
    </submittedName>
</protein>
<dbReference type="RefSeq" id="WP_078765073.1">
    <property type="nucleotide sequence ID" value="NZ_FUXZ01000002.1"/>
</dbReference>